<gene>
    <name evidence="2" type="ORF">CLV59_105312</name>
</gene>
<dbReference type="Proteomes" id="UP000249819">
    <property type="component" value="Unassembled WGS sequence"/>
</dbReference>
<feature type="transmembrane region" description="Helical" evidence="1">
    <location>
        <begin position="56"/>
        <end position="76"/>
    </location>
</feature>
<name>A0A327VZM2_9BACT</name>
<proteinExistence type="predicted"/>
<reference evidence="2 3" key="1">
    <citation type="submission" date="2018-06" db="EMBL/GenBank/DDBJ databases">
        <title>Genomic Encyclopedia of Archaeal and Bacterial Type Strains, Phase II (KMG-II): from individual species to whole genera.</title>
        <authorList>
            <person name="Goeker M."/>
        </authorList>
    </citation>
    <scope>NUCLEOTIDE SEQUENCE [LARGE SCALE GENOMIC DNA]</scope>
    <source>
        <strain evidence="2 3">DSM 29821</strain>
    </source>
</reference>
<sequence length="181" mass="21202">MSELPIEIKEAICKELGMLHWASFNKIKEDTIRPARKYAFYNPEPVNREGAVEFKYLAWPLWVICILFMGMTLRVMLYLEKYGLGALLLGVEVILLILLIKRTQGRKVRLDRQKISMPDADYYWTDFTGAYIVTWRKEKGSNYYLVLMRPNNTWVSLDMGGLNINRLGTAIRDMEPISWKE</sequence>
<evidence type="ECO:0000256" key="1">
    <source>
        <dbReference type="SAM" id="Phobius"/>
    </source>
</evidence>
<comment type="caution">
    <text evidence="2">The sequence shown here is derived from an EMBL/GenBank/DDBJ whole genome shotgun (WGS) entry which is preliminary data.</text>
</comment>
<evidence type="ECO:0000313" key="2">
    <source>
        <dbReference type="EMBL" id="RAJ80204.1"/>
    </source>
</evidence>
<accession>A0A327VZM2</accession>
<feature type="transmembrane region" description="Helical" evidence="1">
    <location>
        <begin position="82"/>
        <end position="100"/>
    </location>
</feature>
<dbReference type="EMBL" id="QLMA01000005">
    <property type="protein sequence ID" value="RAJ80204.1"/>
    <property type="molecule type" value="Genomic_DNA"/>
</dbReference>
<keyword evidence="1" id="KW-0472">Membrane</keyword>
<evidence type="ECO:0000313" key="3">
    <source>
        <dbReference type="Proteomes" id="UP000249819"/>
    </source>
</evidence>
<organism evidence="2 3">
    <name type="scientific">Chitinophaga dinghuensis</name>
    <dbReference type="NCBI Taxonomy" id="1539050"/>
    <lineage>
        <taxon>Bacteria</taxon>
        <taxon>Pseudomonadati</taxon>
        <taxon>Bacteroidota</taxon>
        <taxon>Chitinophagia</taxon>
        <taxon>Chitinophagales</taxon>
        <taxon>Chitinophagaceae</taxon>
        <taxon>Chitinophaga</taxon>
    </lineage>
</organism>
<dbReference type="OrthoDB" id="673062at2"/>
<keyword evidence="3" id="KW-1185">Reference proteome</keyword>
<dbReference type="AlphaFoldDB" id="A0A327VZM2"/>
<keyword evidence="1" id="KW-1133">Transmembrane helix</keyword>
<keyword evidence="1" id="KW-0812">Transmembrane</keyword>
<dbReference type="RefSeq" id="WP_111593213.1">
    <property type="nucleotide sequence ID" value="NZ_QLMA01000005.1"/>
</dbReference>
<protein>
    <submittedName>
        <fullName evidence="2">Uncharacterized protein</fullName>
    </submittedName>
</protein>